<reference evidence="1" key="1">
    <citation type="journal article" date="2017" name="Science">
        <title>Giant viruses with an expanded complement of translation system components.</title>
        <authorList>
            <person name="Schulz F."/>
            <person name="Yutin N."/>
            <person name="Ivanova N.N."/>
            <person name="Ortega D.R."/>
            <person name="Lee T.K."/>
            <person name="Vierheilig J."/>
            <person name="Daims H."/>
            <person name="Horn M."/>
            <person name="Wagner M."/>
            <person name="Jensen G.J."/>
            <person name="Kyrpides N.C."/>
            <person name="Koonin E.V."/>
            <person name="Woyke T."/>
        </authorList>
    </citation>
    <scope>NUCLEOTIDE SEQUENCE</scope>
    <source>
        <strain evidence="1">KNV1</strain>
    </source>
</reference>
<name>A0A1V0SK02_9VIRU</name>
<evidence type="ECO:0000313" key="1">
    <source>
        <dbReference type="EMBL" id="ARF11954.1"/>
    </source>
</evidence>
<proteinExistence type="predicted"/>
<protein>
    <submittedName>
        <fullName evidence="1">Uncharacterized protein</fullName>
    </submittedName>
</protein>
<accession>A0A1V0SK02</accession>
<sequence>MKFFLENDQEKLANIFVEGLDEPMRTVATTMIIESVLTRVDKEMIRKLQLTAEEARLNEFKQMIGTWTTQQLITWYGDHGPTSYPFNPLCGEMDEYVQCVYHELFEINRIPQEQYEAVQQHIMQKIEQRCNKRVYSH</sequence>
<dbReference type="EMBL" id="KY684110">
    <property type="protein sequence ID" value="ARF11954.1"/>
    <property type="molecule type" value="Genomic_DNA"/>
</dbReference>
<gene>
    <name evidence="1" type="ORF">Klosneuvirus_3_89</name>
</gene>
<organism evidence="1">
    <name type="scientific">Klosneuvirus KNV1</name>
    <dbReference type="NCBI Taxonomy" id="1977640"/>
    <lineage>
        <taxon>Viruses</taxon>
        <taxon>Varidnaviria</taxon>
        <taxon>Bamfordvirae</taxon>
        <taxon>Nucleocytoviricota</taxon>
        <taxon>Megaviricetes</taxon>
        <taxon>Imitervirales</taxon>
        <taxon>Mimiviridae</taxon>
        <taxon>Klosneuvirinae</taxon>
        <taxon>Klosneuvirus</taxon>
    </lineage>
</organism>